<dbReference type="EMBL" id="APCN01003481">
    <property type="status" value="NOT_ANNOTATED_CDS"/>
    <property type="molecule type" value="Genomic_DNA"/>
</dbReference>
<dbReference type="Pfam" id="PF13855">
    <property type="entry name" value="LRR_8"/>
    <property type="match status" value="3"/>
</dbReference>
<dbReference type="SMART" id="SM00369">
    <property type="entry name" value="LRR_TYP"/>
    <property type="match status" value="14"/>
</dbReference>
<dbReference type="PANTHER" id="PTHR45712">
    <property type="entry name" value="AGAP008170-PA"/>
    <property type="match status" value="1"/>
</dbReference>
<dbReference type="SUPFAM" id="SSF52058">
    <property type="entry name" value="L domain-like"/>
    <property type="match status" value="3"/>
</dbReference>
<dbReference type="VEuPathDB" id="VectorBase:AARA008903"/>
<organism evidence="1 2">
    <name type="scientific">Anopheles arabiensis</name>
    <name type="common">Mosquito</name>
    <dbReference type="NCBI Taxonomy" id="7173"/>
    <lineage>
        <taxon>Eukaryota</taxon>
        <taxon>Metazoa</taxon>
        <taxon>Ecdysozoa</taxon>
        <taxon>Arthropoda</taxon>
        <taxon>Hexapoda</taxon>
        <taxon>Insecta</taxon>
        <taxon>Pterygota</taxon>
        <taxon>Neoptera</taxon>
        <taxon>Endopterygota</taxon>
        <taxon>Diptera</taxon>
        <taxon>Nematocera</taxon>
        <taxon>Culicoidea</taxon>
        <taxon>Culicidae</taxon>
        <taxon>Anophelinae</taxon>
        <taxon>Anopheles</taxon>
    </lineage>
</organism>
<keyword evidence="2" id="KW-1185">Reference proteome</keyword>
<dbReference type="Proteomes" id="UP000075840">
    <property type="component" value="Unassembled WGS sequence"/>
</dbReference>
<protein>
    <submittedName>
        <fullName evidence="1">Uncharacterized protein</fullName>
    </submittedName>
</protein>
<dbReference type="VEuPathDB" id="VectorBase:AARA21_004979"/>
<evidence type="ECO:0000313" key="1">
    <source>
        <dbReference type="EnsemblMetazoa" id="AARA008903-PA"/>
    </source>
</evidence>
<accession>A0A182I5Q1</accession>
<dbReference type="InterPro" id="IPR032675">
    <property type="entry name" value="LRR_dom_sf"/>
</dbReference>
<dbReference type="SMART" id="SM00365">
    <property type="entry name" value="LRR_SD22"/>
    <property type="match status" value="5"/>
</dbReference>
<sequence length="977" mass="110170">IVQSTILKSIRVLERTNLSELTLTDLNDLHKLEIDENNTITQLLVSVSKLAAIPETIGNLKAALKIAFTNCPIEVLNLEMFCDLSKLRVLNFNENRIHRLSNSATKHCRFYDTLQTLSISKNLMKQFHLDLFNPFGSLQLLEAKHNAIMSIRGSFNSVAYLTLVLTKNKLKTLDLCRWNVPNMVILKLDYNNLTTIPTCLDSLVNVTVLNLAHNQVTHATIQKFSQMKRLRELVLSFNNLTTFTLNSSEYPASLETIELVNNNLTELDLSLVPGPSLDVYVARNCISRVDVERISPNVTKLFMWLNPTDCSWQTAEQRSNFTCVDSEFFRTVPAHITILHISQSFILKSISVPGRTNLSELILSDLNELHKLEIDETNTITELSVTVSKLAAIPQSIGNLKAALKIAFTNCPIEVLNLEMFCDLSKLRVLNFNENRIHRLFNSATKRCALYDSLQMFSISRNLIKQFHLDLFNPFGSLQQLDVIHNGMVSVRDGFNSVAYLSLALTKNKLKTLDLCKWNVPNMIILKLDYNNLTTIPTCLESLVNVTVLNLAHNQVTHATIQKFSQIKRLRELVLSFNNLTTFTLNSSEYPASLETIELESNNLTELDLSFVPGPSLQVYVKGNCISRVDMDRIFTKRYQAYDVDSEFFQTIPAHITSLHIGQSTLLKSISVPGGTNISKLILADNEVNKLVIDDNNTIAELTVSVSKLATIPQSIGNLKAALTIAITNCPIETLNIEMFCDLSKLQILNLEANRIRNIVNTAPTHCSLYDSLQTLSISQNMLKQFNLDPFNNLAKLQRLNAKHNGMVSVRGDFNSGAHLHLCLSKNQLKALDLCRWHVPNMVYLELDYNNLTTIPTCLENLPSVTLLSLSRNQIQHVTIQSFARMSLLEGLDLSYNNLTTIMLNSSQYPASFKCIWLINANLTELNLSVVTVPSLEVDVQTNCISKVDLEQISPNVTKLYMRNNPFDCSWQTVEER</sequence>
<dbReference type="GO" id="GO:0005615">
    <property type="term" value="C:extracellular space"/>
    <property type="evidence" value="ECO:0007669"/>
    <property type="project" value="TreeGrafter"/>
</dbReference>
<dbReference type="VEuPathDB" id="VectorBase:AARA21_012272"/>
<dbReference type="Gene3D" id="3.80.10.10">
    <property type="entry name" value="Ribonuclease Inhibitor"/>
    <property type="match status" value="6"/>
</dbReference>
<name>A0A182I5Q1_ANOAR</name>
<dbReference type="VEuPathDB" id="VectorBase:AARA21_009665"/>
<dbReference type="EMBL" id="APCN01003482">
    <property type="status" value="NOT_ANNOTATED_CDS"/>
    <property type="molecule type" value="Genomic_DNA"/>
</dbReference>
<dbReference type="PANTHER" id="PTHR45712:SF22">
    <property type="entry name" value="INSULIN-LIKE GROWTH FACTOR-BINDING PROTEIN COMPLEX ACID LABILE SUBUNIT"/>
    <property type="match status" value="1"/>
</dbReference>
<dbReference type="AlphaFoldDB" id="A0A182I5Q1"/>
<evidence type="ECO:0000313" key="2">
    <source>
        <dbReference type="Proteomes" id="UP000075840"/>
    </source>
</evidence>
<dbReference type="InterPro" id="IPR003591">
    <property type="entry name" value="Leu-rich_rpt_typical-subtyp"/>
</dbReference>
<dbReference type="InterPro" id="IPR001611">
    <property type="entry name" value="Leu-rich_rpt"/>
</dbReference>
<proteinExistence type="predicted"/>
<dbReference type="EnsemblMetazoa" id="AARA008903-RA">
    <property type="protein sequence ID" value="AARA008903-PA"/>
    <property type="gene ID" value="AARA008903"/>
</dbReference>
<dbReference type="InterPro" id="IPR050333">
    <property type="entry name" value="SLRP"/>
</dbReference>
<dbReference type="SMART" id="SM00364">
    <property type="entry name" value="LRR_BAC"/>
    <property type="match status" value="5"/>
</dbReference>
<reference evidence="1" key="1">
    <citation type="submission" date="2022-08" db="UniProtKB">
        <authorList>
            <consortium name="EnsemblMetazoa"/>
        </authorList>
    </citation>
    <scope>IDENTIFICATION</scope>
    <source>
        <strain evidence="1">Dongola</strain>
    </source>
</reference>